<dbReference type="SMR" id="A0A5D2GPR3"/>
<evidence type="ECO:0000313" key="1">
    <source>
        <dbReference type="EMBL" id="TYH19269.1"/>
    </source>
</evidence>
<dbReference type="EMBL" id="CM017692">
    <property type="protein sequence ID" value="TYH19269.1"/>
    <property type="molecule type" value="Genomic_DNA"/>
</dbReference>
<sequence length="65" mass="7295">MALGRDLVVDPKLIHPLPLAMSSPEASLKRYIEDTWMQELNANRPPTATRCYPQVAIDRGSLAYI</sequence>
<evidence type="ECO:0000313" key="2">
    <source>
        <dbReference type="Proteomes" id="UP000323506"/>
    </source>
</evidence>
<dbReference type="PANTHER" id="PTHR46422:SF4">
    <property type="entry name" value="SERINE_THREONINE-PROTEIN PHOSPHATASE BSL3"/>
    <property type="match status" value="1"/>
</dbReference>
<reference evidence="1 2" key="1">
    <citation type="submission" date="2019-06" db="EMBL/GenBank/DDBJ databases">
        <title>WGS assembly of Gossypium darwinii.</title>
        <authorList>
            <person name="Chen Z.J."/>
            <person name="Sreedasyam A."/>
            <person name="Ando A."/>
            <person name="Song Q."/>
            <person name="De L."/>
            <person name="Hulse-Kemp A."/>
            <person name="Ding M."/>
            <person name="Ye W."/>
            <person name="Kirkbride R."/>
            <person name="Jenkins J."/>
            <person name="Plott C."/>
            <person name="Lovell J."/>
            <person name="Lin Y.-M."/>
            <person name="Vaughn R."/>
            <person name="Liu B."/>
            <person name="Li W."/>
            <person name="Simpson S."/>
            <person name="Scheffler B."/>
            <person name="Saski C."/>
            <person name="Grover C."/>
            <person name="Hu G."/>
            <person name="Conover J."/>
            <person name="Carlson J."/>
            <person name="Shu S."/>
            <person name="Boston L."/>
            <person name="Williams M."/>
            <person name="Peterson D."/>
            <person name="Mcgee K."/>
            <person name="Jones D."/>
            <person name="Wendel J."/>
            <person name="Stelly D."/>
            <person name="Grimwood J."/>
            <person name="Schmutz J."/>
        </authorList>
    </citation>
    <scope>NUCLEOTIDE SEQUENCE [LARGE SCALE GENOMIC DNA]</scope>
    <source>
        <strain evidence="1">1808015.09</strain>
    </source>
</reference>
<dbReference type="AlphaFoldDB" id="A0A5D2GPR3"/>
<proteinExistence type="predicted"/>
<dbReference type="PANTHER" id="PTHR46422">
    <property type="entry name" value="SERINE/THREONINE-PROTEIN PHOSPHATASE BSL3"/>
    <property type="match status" value="1"/>
</dbReference>
<name>A0A5D2GPR3_GOSDA</name>
<accession>A0A5D2GPR3</accession>
<keyword evidence="2" id="KW-1185">Reference proteome</keyword>
<organism evidence="1 2">
    <name type="scientific">Gossypium darwinii</name>
    <name type="common">Darwin's cotton</name>
    <name type="synonym">Gossypium barbadense var. darwinii</name>
    <dbReference type="NCBI Taxonomy" id="34276"/>
    <lineage>
        <taxon>Eukaryota</taxon>
        <taxon>Viridiplantae</taxon>
        <taxon>Streptophyta</taxon>
        <taxon>Embryophyta</taxon>
        <taxon>Tracheophyta</taxon>
        <taxon>Spermatophyta</taxon>
        <taxon>Magnoliopsida</taxon>
        <taxon>eudicotyledons</taxon>
        <taxon>Gunneridae</taxon>
        <taxon>Pentapetalae</taxon>
        <taxon>rosids</taxon>
        <taxon>malvids</taxon>
        <taxon>Malvales</taxon>
        <taxon>Malvaceae</taxon>
        <taxon>Malvoideae</taxon>
        <taxon>Gossypium</taxon>
    </lineage>
</organism>
<protein>
    <submittedName>
        <fullName evidence="1">Uncharacterized protein</fullName>
    </submittedName>
</protein>
<dbReference type="Proteomes" id="UP000323506">
    <property type="component" value="Chromosome A05"/>
</dbReference>
<gene>
    <name evidence="1" type="ORF">ES288_A05G339100v1</name>
</gene>